<feature type="compositionally biased region" description="Polar residues" evidence="1">
    <location>
        <begin position="1307"/>
        <end position="1323"/>
    </location>
</feature>
<dbReference type="GO" id="GO:0005576">
    <property type="term" value="C:extracellular region"/>
    <property type="evidence" value="ECO:0007669"/>
    <property type="project" value="InterPro"/>
</dbReference>
<keyword evidence="2" id="KW-0732">Signal</keyword>
<protein>
    <recommendedName>
        <fullName evidence="3">Chitin-binding type-2 domain-containing protein</fullName>
    </recommendedName>
</protein>
<feature type="compositionally biased region" description="Basic residues" evidence="1">
    <location>
        <begin position="142"/>
        <end position="153"/>
    </location>
</feature>
<feature type="compositionally biased region" description="Low complexity" evidence="1">
    <location>
        <begin position="325"/>
        <end position="340"/>
    </location>
</feature>
<dbReference type="Proteomes" id="UP001497382">
    <property type="component" value="Unassembled WGS sequence"/>
</dbReference>
<keyword evidence="5" id="KW-1185">Reference proteome</keyword>
<dbReference type="EMBL" id="CAXIEN010000032">
    <property type="protein sequence ID" value="CAL1268256.1"/>
    <property type="molecule type" value="Genomic_DNA"/>
</dbReference>
<dbReference type="InterPro" id="IPR002557">
    <property type="entry name" value="Chitin-bd_dom"/>
</dbReference>
<feature type="compositionally biased region" description="Basic and acidic residues" evidence="1">
    <location>
        <begin position="1720"/>
        <end position="1754"/>
    </location>
</feature>
<evidence type="ECO:0000313" key="4">
    <source>
        <dbReference type="EMBL" id="CAL1268256.1"/>
    </source>
</evidence>
<feature type="chain" id="PRO_5043808000" description="Chitin-binding type-2 domain-containing protein" evidence="2">
    <location>
        <begin position="28"/>
        <end position="1976"/>
    </location>
</feature>
<dbReference type="Pfam" id="PF01607">
    <property type="entry name" value="CBM_14"/>
    <property type="match status" value="1"/>
</dbReference>
<evidence type="ECO:0000259" key="3">
    <source>
        <dbReference type="PROSITE" id="PS50940"/>
    </source>
</evidence>
<evidence type="ECO:0000256" key="1">
    <source>
        <dbReference type="SAM" id="MobiDB-lite"/>
    </source>
</evidence>
<sequence>MIFLGLTAHLVFTTVSVALLLARGIHSAEKSVKHRTSSPWFPSGPPPTKLPTEAPEALKKVLPLVSFDCKGKTGYFPDAKFNCEVFHYCKPDGTRNTFLCPPHSLFNQLSMVCEETSPLNSRICKEGSIGTKKEKSKDAKKTYKSNGKHTSKKKYGEDFSKQHRIKPAPVLNNTRSNFENMKSFEELLSYGHQKPTFYYEDGFSYDGDLVKLPKATVKSLKTPPTTSTTSRTSIAISGQPNNSKFSKLESVLIDREILQPSESVLDDVSVEYDAIEGRKSRKHKRVGRVLNVEDAPRSSHKGKRQTHSHVSARSPTENPPEDSTRSPTPSSTARSTTLPSLFSADRSKARDFRKRRRNLNRRRKIQKTNETTTDTTELLDTITTTTQSTVTTKDETSKFDYSRRRINTTRKNLYRKENSQSWLGVSKAGKVEPYTLPPLPMPEDDVLETTTNIIGKEEPVVQLKKKIPEKAGRIRNPWYKTTPIPADDLIEIKFGEKISDLYHQHYHTNIKPESEPSEQEEEQEFKQKSFVSKELVQDEYNDKYLPQEALGNNDKNIKGKYRNGKQISDIEDDVYHLLHSDNKKRQPTKIEDLFPPPRAESREHKSLQQQETQQIYSSVEKSATSSEERTTESPFKTTKSYERRYRTKTSRQQGEGQRWRLNKDRKRMKGRKIEVGSTFSLQTESPQSDSQAMLQIPTTTQSPVTISVMSRKELPKTTTLAHQHLLKLMNEFFAMSSTTAKDLSGKASETIEDAITPYSRVSDDDMVLGSESTTDEVGELPPEVLEVVDMLAGHSEEDKKEYKSDSSHEIIKISGPLTNAHLKQILSEDVFEAAPRPKKKKKENVKKIVFLPQEERDDFKDEAEKIAKFTSLKLQPFLKQMASEKTAMTVIPATQNSPRRRQPAVLTAKKIPVRVIYKDQMSESSVQRKIPKSNLKIIRSQLPSPSLQIIQKGRISPTRTYSQPYPKQSQRLLHSRQTLVLHPQSVYPPHPPPLPKKSSLPFKIGFPFANGNRPMSNLRYVSHRRKRSILNRDRRQVRPNHRFFPFPRPVFPTFNPKFVPTFPPFRNMFPPNGMNSASSNVNPFTFPRFEAPKPNIGVPPMYKPPNSPPAPVRHITQHGDQTVIVEEVPVPIHVEVPDPNFLRPVHSGSEPKNHLNPYPNNQFRSPSPPAIQSPPLLQGFQGRFPMTNNYRPYGIPSNSRPPVLNYQPSVQFSQQLPPSITDQQGQVFALGVTNTPFVPGKPPPARIPNGVPGITGKPPLRPFQHFDVHANSYPNFPYFQGAFTTPMAIDPVPGRLMYSGYKPPKTTEVTKMPRTTSLPNQKVINHVDKSSRRPPSRPKPTQAYYSPRTPVQDHRMNYYAPNIGINVPPKPNLEGVPREYSYLNQPRLNINNVSPSHTEAPVPRRRRPNRKRRPRPRMTTTTPTVHISKDISPTPSPPEQIPPPSATYTSIPLNPTVSNSLQSAQESAKVLETSSHYPPAGYYGKDQLGQFFDSSSKSYNKASTPRPYEHNDVAESTSSAETEESISSASSEDPDQPAFGTRLRTKPRGSGRRRKIQPVQAPTERTETRTRPNSSMPNGVQSKNKRIPATSGNRPTRNRERNENTNNPRRQRVLQHRSQSSATSQPDIRHFNNPNGFYSVPAGLQDLVAPERKSNGRTTDMFGIPHPAMDQNGYSSRPEGTVGDFHSNFFSVPAEVAKQQQSPLLSMNIKPIPESAREFFEEAAKESTKIKENSEKQEEAEKNESRTPTEETKPQRKPAVRKLRKPKRKNRYNSRNEEKQNPEANADKPQTIQEQRNALNKDRTTTQESTTSEPRPAYIPTTPNSSPQNDIKEHSPVFKQRAPLLPKALPDLSKSLLDGKIDIKKLNATISTSVSVSGAFPQQANNNASSEEHSSKKVFSSQNGGLSVVRSNPRKRKPKQRQSTFPEDEDSKTKYDIAASVLDIIKATTESEKNGAGFYSTRFDKSQSSSPKSSTS</sequence>
<feature type="compositionally biased region" description="Basic residues" evidence="1">
    <location>
        <begin position="298"/>
        <end position="307"/>
    </location>
</feature>
<comment type="caution">
    <text evidence="4">The sequence shown here is derived from an EMBL/GenBank/DDBJ whole genome shotgun (WGS) entry which is preliminary data.</text>
</comment>
<feature type="region of interest" description="Disordered" evidence="1">
    <location>
        <begin position="580"/>
        <end position="669"/>
    </location>
</feature>
<feature type="compositionally biased region" description="Low complexity" evidence="1">
    <location>
        <begin position="1966"/>
        <end position="1976"/>
    </location>
</feature>
<gene>
    <name evidence="4" type="ORF">LARSCL_LOCUS4078</name>
</gene>
<feature type="compositionally biased region" description="Basic residues" evidence="1">
    <location>
        <begin position="1403"/>
        <end position="1416"/>
    </location>
</feature>
<dbReference type="PROSITE" id="PS50940">
    <property type="entry name" value="CHIT_BIND_II"/>
    <property type="match status" value="1"/>
</dbReference>
<feature type="compositionally biased region" description="Polar residues" evidence="1">
    <location>
        <begin position="1572"/>
        <end position="1582"/>
    </location>
</feature>
<feature type="compositionally biased region" description="Low complexity" evidence="1">
    <location>
        <begin position="1514"/>
        <end position="1531"/>
    </location>
</feature>
<feature type="compositionally biased region" description="Basic and acidic residues" evidence="1">
    <location>
        <begin position="580"/>
        <end position="592"/>
    </location>
</feature>
<feature type="compositionally biased region" description="Pro residues" evidence="1">
    <location>
        <begin position="1434"/>
        <end position="1445"/>
    </location>
</feature>
<feature type="domain" description="Chitin-binding type-2" evidence="3">
    <location>
        <begin position="66"/>
        <end position="126"/>
    </location>
</feature>
<reference evidence="4 5" key="1">
    <citation type="submission" date="2024-04" db="EMBL/GenBank/DDBJ databases">
        <authorList>
            <person name="Rising A."/>
            <person name="Reimegard J."/>
            <person name="Sonavane S."/>
            <person name="Akerstrom W."/>
            <person name="Nylinder S."/>
            <person name="Hedman E."/>
            <person name="Kallberg Y."/>
        </authorList>
    </citation>
    <scope>NUCLEOTIDE SEQUENCE [LARGE SCALE GENOMIC DNA]</scope>
</reference>
<dbReference type="GO" id="GO:0008061">
    <property type="term" value="F:chitin binding"/>
    <property type="evidence" value="ECO:0007669"/>
    <property type="project" value="InterPro"/>
</dbReference>
<feature type="region of interest" description="Disordered" evidence="1">
    <location>
        <begin position="1875"/>
        <end position="1932"/>
    </location>
</feature>
<dbReference type="SUPFAM" id="SSF57625">
    <property type="entry name" value="Invertebrate chitin-binding proteins"/>
    <property type="match status" value="1"/>
</dbReference>
<feature type="region of interest" description="Disordered" evidence="1">
    <location>
        <begin position="1720"/>
        <end position="1842"/>
    </location>
</feature>
<evidence type="ECO:0000313" key="5">
    <source>
        <dbReference type="Proteomes" id="UP001497382"/>
    </source>
</evidence>
<feature type="compositionally biased region" description="Polar residues" evidence="1">
    <location>
        <begin position="1788"/>
        <end position="1798"/>
    </location>
</feature>
<feature type="region of interest" description="Disordered" evidence="1">
    <location>
        <begin position="1496"/>
        <end position="1637"/>
    </location>
</feature>
<name>A0AAV1ZD16_9ARAC</name>
<feature type="region of interest" description="Disordered" evidence="1">
    <location>
        <begin position="1303"/>
        <end position="1348"/>
    </location>
</feature>
<feature type="signal peptide" evidence="2">
    <location>
        <begin position="1"/>
        <end position="27"/>
    </location>
</feature>
<feature type="compositionally biased region" description="Basic residues" evidence="1">
    <location>
        <begin position="1543"/>
        <end position="1556"/>
    </location>
</feature>
<feature type="compositionally biased region" description="Basic residues" evidence="1">
    <location>
        <begin position="351"/>
        <end position="366"/>
    </location>
</feature>
<feature type="region of interest" description="Disordered" evidence="1">
    <location>
        <begin position="510"/>
        <end position="532"/>
    </location>
</feature>
<feature type="region of interest" description="Disordered" evidence="1">
    <location>
        <begin position="1955"/>
        <end position="1976"/>
    </location>
</feature>
<proteinExistence type="predicted"/>
<organism evidence="4 5">
    <name type="scientific">Larinioides sclopetarius</name>
    <dbReference type="NCBI Taxonomy" id="280406"/>
    <lineage>
        <taxon>Eukaryota</taxon>
        <taxon>Metazoa</taxon>
        <taxon>Ecdysozoa</taxon>
        <taxon>Arthropoda</taxon>
        <taxon>Chelicerata</taxon>
        <taxon>Arachnida</taxon>
        <taxon>Araneae</taxon>
        <taxon>Araneomorphae</taxon>
        <taxon>Entelegynae</taxon>
        <taxon>Araneoidea</taxon>
        <taxon>Araneidae</taxon>
        <taxon>Larinioides</taxon>
    </lineage>
</organism>
<feature type="region of interest" description="Disordered" evidence="1">
    <location>
        <begin position="135"/>
        <end position="157"/>
    </location>
</feature>
<evidence type="ECO:0000256" key="2">
    <source>
        <dbReference type="SAM" id="SignalP"/>
    </source>
</evidence>
<feature type="region of interest" description="Disordered" evidence="1">
    <location>
        <begin position="219"/>
        <end position="241"/>
    </location>
</feature>
<feature type="compositionally biased region" description="Polar residues" evidence="1">
    <location>
        <begin position="1446"/>
        <end position="1472"/>
    </location>
</feature>
<feature type="compositionally biased region" description="Polar residues" evidence="1">
    <location>
        <begin position="607"/>
        <end position="623"/>
    </location>
</feature>
<feature type="region of interest" description="Disordered" evidence="1">
    <location>
        <begin position="1386"/>
        <end position="1472"/>
    </location>
</feature>
<feature type="region of interest" description="Disordered" evidence="1">
    <location>
        <begin position="1144"/>
        <end position="1166"/>
    </location>
</feature>
<feature type="region of interest" description="Disordered" evidence="1">
    <location>
        <begin position="278"/>
        <end position="372"/>
    </location>
</feature>
<feature type="compositionally biased region" description="Polar residues" evidence="1">
    <location>
        <begin position="1386"/>
        <end position="1397"/>
    </location>
</feature>
<dbReference type="InterPro" id="IPR036508">
    <property type="entry name" value="Chitin-bd_dom_sf"/>
</dbReference>
<feature type="compositionally biased region" description="Polar residues" evidence="1">
    <location>
        <begin position="1616"/>
        <end position="1636"/>
    </location>
</feature>
<feature type="compositionally biased region" description="Low complexity" evidence="1">
    <location>
        <begin position="222"/>
        <end position="233"/>
    </location>
</feature>
<accession>A0AAV1ZD16</accession>
<feature type="compositionally biased region" description="Basic residues" evidence="1">
    <location>
        <begin position="1755"/>
        <end position="1772"/>
    </location>
</feature>